<dbReference type="Gene3D" id="3.40.30.10">
    <property type="entry name" value="Glutaredoxin"/>
    <property type="match status" value="1"/>
</dbReference>
<evidence type="ECO:0000256" key="2">
    <source>
        <dbReference type="ARBA" id="ARBA00007568"/>
    </source>
</evidence>
<evidence type="ECO:0000256" key="1">
    <source>
        <dbReference type="ARBA" id="ARBA00004496"/>
    </source>
</evidence>
<dbReference type="InterPro" id="IPR014025">
    <property type="entry name" value="Glutaredoxin_subgr"/>
</dbReference>
<dbReference type="SUPFAM" id="SSF52833">
    <property type="entry name" value="Thioredoxin-like"/>
    <property type="match status" value="1"/>
</dbReference>
<dbReference type="InterPro" id="IPR036249">
    <property type="entry name" value="Thioredoxin-like_sf"/>
</dbReference>
<evidence type="ECO:0000313" key="6">
    <source>
        <dbReference type="EMBL" id="KAK9726248.1"/>
    </source>
</evidence>
<dbReference type="PANTHER" id="PTHR10168">
    <property type="entry name" value="GLUTAREDOXIN"/>
    <property type="match status" value="1"/>
</dbReference>
<keyword evidence="4" id="KW-0676">Redox-active center</keyword>
<evidence type="ECO:0000313" key="7">
    <source>
        <dbReference type="Proteomes" id="UP001443914"/>
    </source>
</evidence>
<comment type="caution">
    <text evidence="6">The sequence shown here is derived from an EMBL/GenBank/DDBJ whole genome shotgun (WGS) entry which is preliminary data.</text>
</comment>
<dbReference type="InterPro" id="IPR002109">
    <property type="entry name" value="Glutaredoxin"/>
</dbReference>
<evidence type="ECO:0000256" key="3">
    <source>
        <dbReference type="ARBA" id="ARBA00022490"/>
    </source>
</evidence>
<comment type="similarity">
    <text evidence="2">Belongs to the glutaredoxin family. CC-type subfamily.</text>
</comment>
<accession>A0AAW1KZQ4</accession>
<evidence type="ECO:0000259" key="5">
    <source>
        <dbReference type="Pfam" id="PF00462"/>
    </source>
</evidence>
<dbReference type="CDD" id="cd03419">
    <property type="entry name" value="GRX_GRXh_1_2_like"/>
    <property type="match status" value="1"/>
</dbReference>
<dbReference type="EMBL" id="JBDFQZ010000005">
    <property type="protein sequence ID" value="KAK9726248.1"/>
    <property type="molecule type" value="Genomic_DNA"/>
</dbReference>
<dbReference type="PROSITE" id="PS51354">
    <property type="entry name" value="GLUTAREDOXIN_2"/>
    <property type="match status" value="1"/>
</dbReference>
<organism evidence="6 7">
    <name type="scientific">Saponaria officinalis</name>
    <name type="common">Common soapwort</name>
    <name type="synonym">Lychnis saponaria</name>
    <dbReference type="NCBI Taxonomy" id="3572"/>
    <lineage>
        <taxon>Eukaryota</taxon>
        <taxon>Viridiplantae</taxon>
        <taxon>Streptophyta</taxon>
        <taxon>Embryophyta</taxon>
        <taxon>Tracheophyta</taxon>
        <taxon>Spermatophyta</taxon>
        <taxon>Magnoliopsida</taxon>
        <taxon>eudicotyledons</taxon>
        <taxon>Gunneridae</taxon>
        <taxon>Pentapetalae</taxon>
        <taxon>Caryophyllales</taxon>
        <taxon>Caryophyllaceae</taxon>
        <taxon>Caryophylleae</taxon>
        <taxon>Saponaria</taxon>
    </lineage>
</organism>
<name>A0AAW1KZQ4_SAPOF</name>
<dbReference type="Pfam" id="PF00462">
    <property type="entry name" value="Glutaredoxin"/>
    <property type="match status" value="1"/>
</dbReference>
<feature type="domain" description="Glutaredoxin" evidence="5">
    <location>
        <begin position="14"/>
        <end position="75"/>
    </location>
</feature>
<dbReference type="GO" id="GO:0005737">
    <property type="term" value="C:cytoplasm"/>
    <property type="evidence" value="ECO:0007669"/>
    <property type="project" value="UniProtKB-SubCell"/>
</dbReference>
<dbReference type="NCBIfam" id="TIGR02189">
    <property type="entry name" value="GlrX-like_plant"/>
    <property type="match status" value="1"/>
</dbReference>
<gene>
    <name evidence="6" type="ORF">RND81_05G201900</name>
</gene>
<evidence type="ECO:0000256" key="4">
    <source>
        <dbReference type="ARBA" id="ARBA00023284"/>
    </source>
</evidence>
<protein>
    <recommendedName>
        <fullName evidence="5">Glutaredoxin domain-containing protein</fullName>
    </recommendedName>
</protein>
<reference evidence="6" key="1">
    <citation type="submission" date="2024-03" db="EMBL/GenBank/DDBJ databases">
        <title>WGS assembly of Saponaria officinalis var. Norfolk2.</title>
        <authorList>
            <person name="Jenkins J."/>
            <person name="Shu S."/>
            <person name="Grimwood J."/>
            <person name="Barry K."/>
            <person name="Goodstein D."/>
            <person name="Schmutz J."/>
            <person name="Leebens-Mack J."/>
            <person name="Osbourn A."/>
        </authorList>
    </citation>
    <scope>NUCLEOTIDE SEQUENCE [LARGE SCALE GENOMIC DNA]</scope>
    <source>
        <strain evidence="6">JIC</strain>
    </source>
</reference>
<dbReference type="InterPro" id="IPR011905">
    <property type="entry name" value="GlrX-like_pln_2"/>
</dbReference>
<sequence length="111" mass="12035">MDTVKSVVEEKPLVIFSKSSCCVSHSMKQLMSSYGANTTVYEIDEMPNGREIETALKRMGNKPTVPVVYIGQKCVGGANEVLSLQVQGKLVPMLIEAGAIWVWNKTSAGSL</sequence>
<dbReference type="Proteomes" id="UP001443914">
    <property type="component" value="Unassembled WGS sequence"/>
</dbReference>
<proteinExistence type="inferred from homology"/>
<dbReference type="PRINTS" id="PR00160">
    <property type="entry name" value="GLUTAREDOXIN"/>
</dbReference>
<keyword evidence="7" id="KW-1185">Reference proteome</keyword>
<dbReference type="AlphaFoldDB" id="A0AAW1KZQ4"/>
<keyword evidence="3" id="KW-0963">Cytoplasm</keyword>
<comment type="subcellular location">
    <subcellularLocation>
        <location evidence="1">Cytoplasm</location>
    </subcellularLocation>
</comment>